<evidence type="ECO:0000256" key="1">
    <source>
        <dbReference type="SAM" id="Phobius"/>
    </source>
</evidence>
<evidence type="ECO:0000313" key="2">
    <source>
        <dbReference type="EMBL" id="TPN85177.1"/>
    </source>
</evidence>
<gene>
    <name evidence="2" type="ORF">FHK87_14205</name>
</gene>
<name>A0A504J2U1_9FLAO</name>
<dbReference type="OrthoDB" id="962559at2"/>
<organism evidence="2 3">
    <name type="scientific">Aquimarina algicola</name>
    <dbReference type="NCBI Taxonomy" id="2589995"/>
    <lineage>
        <taxon>Bacteria</taxon>
        <taxon>Pseudomonadati</taxon>
        <taxon>Bacteroidota</taxon>
        <taxon>Flavobacteriia</taxon>
        <taxon>Flavobacteriales</taxon>
        <taxon>Flavobacteriaceae</taxon>
        <taxon>Aquimarina</taxon>
    </lineage>
</organism>
<evidence type="ECO:0000313" key="3">
    <source>
        <dbReference type="Proteomes" id="UP000315540"/>
    </source>
</evidence>
<keyword evidence="1" id="KW-0472">Membrane</keyword>
<sequence length="106" mass="11881">MAQIKNIEGLSMDDINRELSNGGKFVVFQYCFSIILMTFRRGSDVYFIRADESTVKHSIGFTLITFFFGWWGIPWGPIYSIGALASNLSGGKDITQEVINSMNLKG</sequence>
<dbReference type="EMBL" id="VFWZ01000004">
    <property type="protein sequence ID" value="TPN85177.1"/>
    <property type="molecule type" value="Genomic_DNA"/>
</dbReference>
<dbReference type="RefSeq" id="WP_140594176.1">
    <property type="nucleotide sequence ID" value="NZ_VFWZ01000004.1"/>
</dbReference>
<feature type="transmembrane region" description="Helical" evidence="1">
    <location>
        <begin position="59"/>
        <end position="79"/>
    </location>
</feature>
<proteinExistence type="predicted"/>
<accession>A0A504J2U1</accession>
<dbReference type="Proteomes" id="UP000315540">
    <property type="component" value="Unassembled WGS sequence"/>
</dbReference>
<comment type="caution">
    <text evidence="2">The sequence shown here is derived from an EMBL/GenBank/DDBJ whole genome shotgun (WGS) entry which is preliminary data.</text>
</comment>
<reference evidence="2 3" key="1">
    <citation type="submission" date="2019-06" db="EMBL/GenBank/DDBJ databases">
        <authorList>
            <person name="Meng X."/>
        </authorList>
    </citation>
    <scope>NUCLEOTIDE SEQUENCE [LARGE SCALE GENOMIC DNA]</scope>
    <source>
        <strain evidence="2 3">M625</strain>
    </source>
</reference>
<keyword evidence="1" id="KW-0812">Transmembrane</keyword>
<protein>
    <submittedName>
        <fullName evidence="2">Uncharacterized protein</fullName>
    </submittedName>
</protein>
<keyword evidence="1" id="KW-1133">Transmembrane helix</keyword>
<keyword evidence="3" id="KW-1185">Reference proteome</keyword>
<dbReference type="AlphaFoldDB" id="A0A504J2U1"/>